<feature type="transmembrane region" description="Helical" evidence="8">
    <location>
        <begin position="223"/>
        <end position="245"/>
    </location>
</feature>
<gene>
    <name evidence="9" type="ORF">QYM36_016260</name>
</gene>
<dbReference type="Proteomes" id="UP001187531">
    <property type="component" value="Unassembled WGS sequence"/>
</dbReference>
<feature type="transmembrane region" description="Helical" evidence="8">
    <location>
        <begin position="27"/>
        <end position="52"/>
    </location>
</feature>
<accession>A0AA88HFP8</accession>
<keyword evidence="7 8" id="KW-0472">Membrane</keyword>
<name>A0AA88HFP8_ARTSF</name>
<evidence type="ECO:0000256" key="1">
    <source>
        <dbReference type="ARBA" id="ARBA00004477"/>
    </source>
</evidence>
<keyword evidence="10" id="KW-1185">Reference proteome</keyword>
<dbReference type="PANTHER" id="PTHR21212">
    <property type="entry name" value="BERNARDINELLI-SEIP CONGENITAL LIPODYSTROPHY 2 HOMOLOG BSCL2 PROTEIN"/>
    <property type="match status" value="1"/>
</dbReference>
<reference evidence="9" key="1">
    <citation type="submission" date="2023-07" db="EMBL/GenBank/DDBJ databases">
        <title>Chromosome-level genome assembly of Artemia franciscana.</title>
        <authorList>
            <person name="Jo E."/>
        </authorList>
    </citation>
    <scope>NUCLEOTIDE SEQUENCE</scope>
    <source>
        <tissue evidence="9">Whole body</tissue>
    </source>
</reference>
<proteinExistence type="predicted"/>
<keyword evidence="5 8" id="KW-1133">Transmembrane helix</keyword>
<evidence type="ECO:0000256" key="6">
    <source>
        <dbReference type="ARBA" id="ARBA00023098"/>
    </source>
</evidence>
<dbReference type="GO" id="GO:0140042">
    <property type="term" value="P:lipid droplet formation"/>
    <property type="evidence" value="ECO:0007669"/>
    <property type="project" value="UniProtKB-ARBA"/>
</dbReference>
<evidence type="ECO:0000256" key="4">
    <source>
        <dbReference type="ARBA" id="ARBA00022824"/>
    </source>
</evidence>
<dbReference type="PANTHER" id="PTHR21212:SF0">
    <property type="entry name" value="SEIPIN"/>
    <property type="match status" value="1"/>
</dbReference>
<comment type="caution">
    <text evidence="9">The sequence shown here is derived from an EMBL/GenBank/DDBJ whole genome shotgun (WGS) entry which is preliminary data.</text>
</comment>
<keyword evidence="4" id="KW-0256">Endoplasmic reticulum</keyword>
<evidence type="ECO:0000313" key="9">
    <source>
        <dbReference type="EMBL" id="KAK2706164.1"/>
    </source>
</evidence>
<evidence type="ECO:0000256" key="3">
    <source>
        <dbReference type="ARBA" id="ARBA00022692"/>
    </source>
</evidence>
<keyword evidence="3 8" id="KW-0812">Transmembrane</keyword>
<evidence type="ECO:0000313" key="10">
    <source>
        <dbReference type="Proteomes" id="UP001187531"/>
    </source>
</evidence>
<dbReference type="CDD" id="cd23995">
    <property type="entry name" value="Seipin_BSCL2_like"/>
    <property type="match status" value="1"/>
</dbReference>
<comment type="subcellular location">
    <subcellularLocation>
        <location evidence="1">Endoplasmic reticulum membrane</location>
        <topology evidence="1">Multi-pass membrane protein</topology>
    </subcellularLocation>
</comment>
<keyword evidence="6" id="KW-0443">Lipid metabolism</keyword>
<evidence type="ECO:0000256" key="2">
    <source>
        <dbReference type="ARBA" id="ARBA00022064"/>
    </source>
</evidence>
<dbReference type="GO" id="GO:0006629">
    <property type="term" value="P:lipid metabolic process"/>
    <property type="evidence" value="ECO:0007669"/>
    <property type="project" value="UniProtKB-KW"/>
</dbReference>
<dbReference type="EMBL" id="JAVRJZ010000020">
    <property type="protein sequence ID" value="KAK2706164.1"/>
    <property type="molecule type" value="Genomic_DNA"/>
</dbReference>
<protein>
    <recommendedName>
        <fullName evidence="2">Seipin</fullName>
    </recommendedName>
</protein>
<evidence type="ECO:0000256" key="5">
    <source>
        <dbReference type="ARBA" id="ARBA00022989"/>
    </source>
</evidence>
<dbReference type="Pfam" id="PF06775">
    <property type="entry name" value="Seipin"/>
    <property type="match status" value="1"/>
</dbReference>
<dbReference type="InterPro" id="IPR009617">
    <property type="entry name" value="Seipin"/>
</dbReference>
<dbReference type="GO" id="GO:0005789">
    <property type="term" value="C:endoplasmic reticulum membrane"/>
    <property type="evidence" value="ECO:0007669"/>
    <property type="project" value="UniProtKB-SubCell"/>
</dbReference>
<sequence>MSSSVDTVLPTGNRVLTFSPTRLVFKFLGFLLTLAAVIWTSILVYIMIYYIYIPTSERSYQLHFWFKPCENTLEKCSHQYSNFTVNRRDMYLPNGQNYRIFLDLEMPDSARNLNAGTFMVQCDLINGNGEIFDRVLRMASLKYHSSVVRFLRSFFMWPFYIFKVTDEKQSVETELQSFANSRANELAVVSIEIQNRWVNIYEAQLRFQADFTGIKYIMYHHPLIALFFAAVFGVGLFGILLGAVWNSIGKGLPNKEKNM</sequence>
<evidence type="ECO:0000256" key="7">
    <source>
        <dbReference type="ARBA" id="ARBA00023136"/>
    </source>
</evidence>
<organism evidence="9 10">
    <name type="scientific">Artemia franciscana</name>
    <name type="common">Brine shrimp</name>
    <name type="synonym">Artemia sanfranciscana</name>
    <dbReference type="NCBI Taxonomy" id="6661"/>
    <lineage>
        <taxon>Eukaryota</taxon>
        <taxon>Metazoa</taxon>
        <taxon>Ecdysozoa</taxon>
        <taxon>Arthropoda</taxon>
        <taxon>Crustacea</taxon>
        <taxon>Branchiopoda</taxon>
        <taxon>Anostraca</taxon>
        <taxon>Artemiidae</taxon>
        <taxon>Artemia</taxon>
    </lineage>
</organism>
<dbReference type="AlphaFoldDB" id="A0AA88HFP8"/>
<evidence type="ECO:0000256" key="8">
    <source>
        <dbReference type="SAM" id="Phobius"/>
    </source>
</evidence>